<dbReference type="Proteomes" id="UP000233556">
    <property type="component" value="Unassembled WGS sequence"/>
</dbReference>
<gene>
    <name evidence="2" type="ORF">llap_3332</name>
</gene>
<dbReference type="PANTHER" id="PTHR33332">
    <property type="entry name" value="REVERSE TRANSCRIPTASE DOMAIN-CONTAINING PROTEIN"/>
    <property type="match status" value="1"/>
</dbReference>
<dbReference type="OrthoDB" id="10056483at2759"/>
<protein>
    <submittedName>
        <fullName evidence="2">Rna-directed dna polymerase from mobile element jockey-like</fullName>
    </submittedName>
</protein>
<evidence type="ECO:0000313" key="3">
    <source>
        <dbReference type="Proteomes" id="UP000233556"/>
    </source>
</evidence>
<reference evidence="3" key="2">
    <citation type="submission" date="2017-12" db="EMBL/GenBank/DDBJ databases">
        <title>Genome sequence of the Bar-tailed Godwit (Limosa lapponica baueri).</title>
        <authorList>
            <person name="Lima N.C.B."/>
            <person name="Parody-Merino A.M."/>
            <person name="Battley P.F."/>
            <person name="Fidler A.E."/>
            <person name="Prosdocimi F."/>
        </authorList>
    </citation>
    <scope>NUCLEOTIDE SEQUENCE [LARGE SCALE GENOMIC DNA]</scope>
</reference>
<evidence type="ECO:0000256" key="1">
    <source>
        <dbReference type="SAM" id="MobiDB-lite"/>
    </source>
</evidence>
<dbReference type="EMBL" id="KZ505714">
    <property type="protein sequence ID" value="PKU46354.1"/>
    <property type="molecule type" value="Genomic_DNA"/>
</dbReference>
<feature type="region of interest" description="Disordered" evidence="1">
    <location>
        <begin position="64"/>
        <end position="139"/>
    </location>
</feature>
<dbReference type="GO" id="GO:0003964">
    <property type="term" value="F:RNA-directed DNA polymerase activity"/>
    <property type="evidence" value="ECO:0007669"/>
    <property type="project" value="UniProtKB-KW"/>
</dbReference>
<reference evidence="3" key="1">
    <citation type="submission" date="2017-11" db="EMBL/GenBank/DDBJ databases">
        <authorList>
            <person name="Lima N.C."/>
            <person name="Parody-Merino A.M."/>
            <person name="Battley P.F."/>
            <person name="Fidler A.E."/>
            <person name="Prosdocimi F."/>
        </authorList>
    </citation>
    <scope>NUCLEOTIDE SEQUENCE [LARGE SCALE GENOMIC DNA]</scope>
</reference>
<proteinExistence type="predicted"/>
<accession>A0A2I0UJX3</accession>
<dbReference type="AlphaFoldDB" id="A0A2I0UJX3"/>
<keyword evidence="2" id="KW-0548">Nucleotidyltransferase</keyword>
<evidence type="ECO:0000313" key="2">
    <source>
        <dbReference type="EMBL" id="PKU46354.1"/>
    </source>
</evidence>
<keyword evidence="2" id="KW-0808">Transferase</keyword>
<keyword evidence="2" id="KW-0695">RNA-directed DNA polymerase</keyword>
<keyword evidence="3" id="KW-1185">Reference proteome</keyword>
<sequence>MSKWKPVTSGIPQWSVLGPVLFNIFVGDMESGIECTLGKFANDIKLCGAVRTLEGRDTIQRDLDRLESPESQPHPGLHQKKCGQQVEGGDSNPLLSFGETPPGVLCPALESSAQEGHGPVGTAPKEGHKDDQRAGAALL</sequence>
<name>A0A2I0UJX3_LIMLA</name>
<organism evidence="2 3">
    <name type="scientific">Limosa lapponica baueri</name>
    <dbReference type="NCBI Taxonomy" id="1758121"/>
    <lineage>
        <taxon>Eukaryota</taxon>
        <taxon>Metazoa</taxon>
        <taxon>Chordata</taxon>
        <taxon>Craniata</taxon>
        <taxon>Vertebrata</taxon>
        <taxon>Euteleostomi</taxon>
        <taxon>Archelosauria</taxon>
        <taxon>Archosauria</taxon>
        <taxon>Dinosauria</taxon>
        <taxon>Saurischia</taxon>
        <taxon>Theropoda</taxon>
        <taxon>Coelurosauria</taxon>
        <taxon>Aves</taxon>
        <taxon>Neognathae</taxon>
        <taxon>Neoaves</taxon>
        <taxon>Charadriiformes</taxon>
        <taxon>Scolopacidae</taxon>
        <taxon>Limosa</taxon>
    </lineage>
</organism>